<sequence>MSVLGPSFASTVKSSRGLYRFVKPIADRYASLAGYRAHGLKYDDILIEETNTVQKALGRLSERESYDRAFRLRTASMCAIAHKELPKDKWVPVSEDTRYLKPFVVEIEAEQAERKQWDSATKA</sequence>
<keyword evidence="8 9" id="KW-0472">Membrane</keyword>
<evidence type="ECO:0000256" key="8">
    <source>
        <dbReference type="ARBA" id="ARBA00023136"/>
    </source>
</evidence>
<evidence type="ECO:0000256" key="3">
    <source>
        <dbReference type="ARBA" id="ARBA00022448"/>
    </source>
</evidence>
<evidence type="ECO:0000256" key="9">
    <source>
        <dbReference type="PIRNR" id="PIRNR000022"/>
    </source>
</evidence>
<dbReference type="OrthoDB" id="425749at2759"/>
<evidence type="ECO:0000256" key="1">
    <source>
        <dbReference type="ARBA" id="ARBA00004443"/>
    </source>
</evidence>
<protein>
    <recommendedName>
        <fullName evidence="9">Cytochrome b-c1 complex subunit 7</fullName>
    </recommendedName>
</protein>
<evidence type="ECO:0000256" key="2">
    <source>
        <dbReference type="ARBA" id="ARBA00008554"/>
    </source>
</evidence>
<organism evidence="10 11">
    <name type="scientific">Leucosporidium creatinivorum</name>
    <dbReference type="NCBI Taxonomy" id="106004"/>
    <lineage>
        <taxon>Eukaryota</taxon>
        <taxon>Fungi</taxon>
        <taxon>Dikarya</taxon>
        <taxon>Basidiomycota</taxon>
        <taxon>Pucciniomycotina</taxon>
        <taxon>Microbotryomycetes</taxon>
        <taxon>Leucosporidiales</taxon>
        <taxon>Leucosporidium</taxon>
    </lineage>
</organism>
<comment type="caution">
    <text evidence="10">The sequence shown here is derived from an EMBL/GenBank/DDBJ whole genome shotgun (WGS) entry which is preliminary data.</text>
</comment>
<comment type="subcellular location">
    <subcellularLocation>
        <location evidence="1">Mitochondrion inner membrane</location>
        <topology evidence="1">Peripheral membrane protein</topology>
        <orientation evidence="1">Matrix side</orientation>
    </subcellularLocation>
</comment>
<dbReference type="SUPFAM" id="SSF81524">
    <property type="entry name" value="14 kDa protein of cytochrome bc1 complex (Ubiquinol-cytochrome c reductase)"/>
    <property type="match status" value="1"/>
</dbReference>
<evidence type="ECO:0000313" key="11">
    <source>
        <dbReference type="Proteomes" id="UP000193467"/>
    </source>
</evidence>
<keyword evidence="7 9" id="KW-0496">Mitochondrion</keyword>
<keyword evidence="3 9" id="KW-0813">Transport</keyword>
<accession>A0A1Y2F8J8</accession>
<dbReference type="GO" id="GO:0005743">
    <property type="term" value="C:mitochondrial inner membrane"/>
    <property type="evidence" value="ECO:0007669"/>
    <property type="project" value="UniProtKB-SubCell"/>
</dbReference>
<dbReference type="FunFam" id="1.10.1090.10:FF:000001">
    <property type="entry name" value="Cytochrome b-c1 complex subunit 7"/>
    <property type="match status" value="1"/>
</dbReference>
<proteinExistence type="inferred from homology"/>
<dbReference type="InterPro" id="IPR036544">
    <property type="entry name" value="QCR7_sf"/>
</dbReference>
<gene>
    <name evidence="10" type="ORF">BCR35DRAFT_95303</name>
</gene>
<dbReference type="InterPro" id="IPR003197">
    <property type="entry name" value="QCR7"/>
</dbReference>
<keyword evidence="4 9" id="KW-0679">Respiratory chain</keyword>
<keyword evidence="5 9" id="KW-0999">Mitochondrion inner membrane</keyword>
<dbReference type="STRING" id="106004.A0A1Y2F8J8"/>
<dbReference type="GO" id="GO:0006122">
    <property type="term" value="P:mitochondrial electron transport, ubiquinol to cytochrome c"/>
    <property type="evidence" value="ECO:0007669"/>
    <property type="project" value="InterPro"/>
</dbReference>
<evidence type="ECO:0000256" key="5">
    <source>
        <dbReference type="ARBA" id="ARBA00022792"/>
    </source>
</evidence>
<keyword evidence="11" id="KW-1185">Reference proteome</keyword>
<dbReference type="AlphaFoldDB" id="A0A1Y2F8J8"/>
<dbReference type="FunCoup" id="A0A1Y2F8J8">
    <property type="interactions" value="89"/>
</dbReference>
<name>A0A1Y2F8J8_9BASI</name>
<dbReference type="GO" id="GO:0045275">
    <property type="term" value="C:respiratory chain complex III"/>
    <property type="evidence" value="ECO:0007669"/>
    <property type="project" value="InterPro"/>
</dbReference>
<dbReference type="Proteomes" id="UP000193467">
    <property type="component" value="Unassembled WGS sequence"/>
</dbReference>
<evidence type="ECO:0000256" key="6">
    <source>
        <dbReference type="ARBA" id="ARBA00022982"/>
    </source>
</evidence>
<dbReference type="EMBL" id="MCGR01000026">
    <property type="protein sequence ID" value="ORY79784.1"/>
    <property type="molecule type" value="Genomic_DNA"/>
</dbReference>
<dbReference type="PANTHER" id="PTHR12022:SF0">
    <property type="entry name" value="CYTOCHROME B-C1 COMPLEX SUBUNIT 7"/>
    <property type="match status" value="1"/>
</dbReference>
<reference evidence="10 11" key="1">
    <citation type="submission" date="2016-07" db="EMBL/GenBank/DDBJ databases">
        <title>Pervasive Adenine N6-methylation of Active Genes in Fungi.</title>
        <authorList>
            <consortium name="DOE Joint Genome Institute"/>
            <person name="Mondo S.J."/>
            <person name="Dannebaum R.O."/>
            <person name="Kuo R.C."/>
            <person name="Labutti K."/>
            <person name="Haridas S."/>
            <person name="Kuo A."/>
            <person name="Salamov A."/>
            <person name="Ahrendt S.R."/>
            <person name="Lipzen A."/>
            <person name="Sullivan W."/>
            <person name="Andreopoulos W.B."/>
            <person name="Clum A."/>
            <person name="Lindquist E."/>
            <person name="Daum C."/>
            <person name="Ramamoorthy G.K."/>
            <person name="Gryganskyi A."/>
            <person name="Culley D."/>
            <person name="Magnuson J.K."/>
            <person name="James T.Y."/>
            <person name="O'Malley M.A."/>
            <person name="Stajich J.E."/>
            <person name="Spatafora J.W."/>
            <person name="Visel A."/>
            <person name="Grigoriev I.V."/>
        </authorList>
    </citation>
    <scope>NUCLEOTIDE SEQUENCE [LARGE SCALE GENOMIC DNA]</scope>
    <source>
        <strain evidence="10 11">62-1032</strain>
    </source>
</reference>
<evidence type="ECO:0000313" key="10">
    <source>
        <dbReference type="EMBL" id="ORY79784.1"/>
    </source>
</evidence>
<dbReference type="Gene3D" id="1.10.1090.10">
    <property type="entry name" value="Cytochrome b-c1 complex subunit 7"/>
    <property type="match status" value="1"/>
</dbReference>
<dbReference type="PIRSF" id="PIRSF000022">
    <property type="entry name" value="Bc1_14K"/>
    <property type="match status" value="1"/>
</dbReference>
<comment type="similarity">
    <text evidence="2 9">Belongs to the UQCRB/QCR7 family.</text>
</comment>
<dbReference type="Pfam" id="PF02271">
    <property type="entry name" value="UCR_14kD"/>
    <property type="match status" value="1"/>
</dbReference>
<keyword evidence="6 9" id="KW-0249">Electron transport</keyword>
<evidence type="ECO:0000256" key="4">
    <source>
        <dbReference type="ARBA" id="ARBA00022660"/>
    </source>
</evidence>
<dbReference type="InParanoid" id="A0A1Y2F8J8"/>
<evidence type="ECO:0000256" key="7">
    <source>
        <dbReference type="ARBA" id="ARBA00023128"/>
    </source>
</evidence>
<comment type="function">
    <text evidence="9">Component of the ubiquinol-cytochrome c oxidoreductase, a multisubunit transmembrane complex that is part of the mitochondrial electron transport chain which drives oxidative phosphorylation.</text>
</comment>
<dbReference type="PANTHER" id="PTHR12022">
    <property type="entry name" value="UBIQUINOL-CYTOCHROME C REDUCTASE COMPLEX 14 KD PROTEIN"/>
    <property type="match status" value="1"/>
</dbReference>